<feature type="compositionally biased region" description="Basic residues" evidence="1">
    <location>
        <begin position="65"/>
        <end position="76"/>
    </location>
</feature>
<feature type="compositionally biased region" description="Low complexity" evidence="1">
    <location>
        <begin position="117"/>
        <end position="151"/>
    </location>
</feature>
<dbReference type="AlphaFoldDB" id="A0A2C6KK58"/>
<evidence type="ECO:0000313" key="3">
    <source>
        <dbReference type="Proteomes" id="UP000221165"/>
    </source>
</evidence>
<feature type="region of interest" description="Disordered" evidence="1">
    <location>
        <begin position="1"/>
        <end position="218"/>
    </location>
</feature>
<reference evidence="2 3" key="1">
    <citation type="journal article" date="2017" name="Int. J. Parasitol.">
        <title>The genome of the protozoan parasite Cystoisospora suis and a reverse vaccinology approach to identify vaccine candidates.</title>
        <authorList>
            <person name="Palmieri N."/>
            <person name="Shrestha A."/>
            <person name="Ruttkowski B."/>
            <person name="Beck T."/>
            <person name="Vogl C."/>
            <person name="Tomley F."/>
            <person name="Blake D.P."/>
            <person name="Joachim A."/>
        </authorList>
    </citation>
    <scope>NUCLEOTIDE SEQUENCE [LARGE SCALE GENOMIC DNA]</scope>
    <source>
        <strain evidence="2 3">Wien I</strain>
    </source>
</reference>
<dbReference type="RefSeq" id="XP_067918498.1">
    <property type="nucleotide sequence ID" value="XM_068069526.1"/>
</dbReference>
<feature type="compositionally biased region" description="Low complexity" evidence="1">
    <location>
        <begin position="1"/>
        <end position="11"/>
    </location>
</feature>
<proteinExistence type="predicted"/>
<feature type="compositionally biased region" description="Basic and acidic residues" evidence="1">
    <location>
        <begin position="152"/>
        <end position="165"/>
    </location>
</feature>
<gene>
    <name evidence="2" type="ORF">CSUI_009410</name>
</gene>
<feature type="non-terminal residue" evidence="2">
    <location>
        <position position="255"/>
    </location>
</feature>
<feature type="compositionally biased region" description="Polar residues" evidence="1">
    <location>
        <begin position="25"/>
        <end position="36"/>
    </location>
</feature>
<feature type="compositionally biased region" description="Polar residues" evidence="1">
    <location>
        <begin position="46"/>
        <end position="64"/>
    </location>
</feature>
<protein>
    <submittedName>
        <fullName evidence="2">Uncharacterized protein</fullName>
    </submittedName>
</protein>
<name>A0A2C6KK58_9APIC</name>
<comment type="caution">
    <text evidence="2">The sequence shown here is derived from an EMBL/GenBank/DDBJ whole genome shotgun (WGS) entry which is preliminary data.</text>
</comment>
<accession>A0A2C6KK58</accession>
<dbReference type="VEuPathDB" id="ToxoDB:CSUI_009410"/>
<dbReference type="GeneID" id="94432737"/>
<sequence length="255" mass="26658">MVGIGSSSGSSHRGGGGGGYYLPKSTATPSNSSNENLPHANPPAHISSSPLPSGGTTHVTFTSNAKKKKNSHRGGQHRQGNSGGGGQKNAVTSSSSSIPSIKGIFQYQPRKAEDRVSSSPSPLPVSSQHLSSSTALCTQSSSSSVPVSKSPLPEKREDKPLRQEKSSSSSFFCKKTGENRKEETTSSLQGEGEMKERTQQHSNRKKNRNEGGDGMTTVNDLRASAKLHGTTEVAARCYGDISIPPDPTCCLFGGG</sequence>
<dbReference type="EMBL" id="MIGC01005599">
    <property type="protein sequence ID" value="PHJ16773.1"/>
    <property type="molecule type" value="Genomic_DNA"/>
</dbReference>
<feature type="compositionally biased region" description="Basic and acidic residues" evidence="1">
    <location>
        <begin position="175"/>
        <end position="184"/>
    </location>
</feature>
<organism evidence="2 3">
    <name type="scientific">Cystoisospora suis</name>
    <dbReference type="NCBI Taxonomy" id="483139"/>
    <lineage>
        <taxon>Eukaryota</taxon>
        <taxon>Sar</taxon>
        <taxon>Alveolata</taxon>
        <taxon>Apicomplexa</taxon>
        <taxon>Conoidasida</taxon>
        <taxon>Coccidia</taxon>
        <taxon>Eucoccidiorida</taxon>
        <taxon>Eimeriorina</taxon>
        <taxon>Sarcocystidae</taxon>
        <taxon>Cystoisospora</taxon>
    </lineage>
</organism>
<evidence type="ECO:0000313" key="2">
    <source>
        <dbReference type="EMBL" id="PHJ16773.1"/>
    </source>
</evidence>
<dbReference type="Proteomes" id="UP000221165">
    <property type="component" value="Unassembled WGS sequence"/>
</dbReference>
<evidence type="ECO:0000256" key="1">
    <source>
        <dbReference type="SAM" id="MobiDB-lite"/>
    </source>
</evidence>
<keyword evidence="3" id="KW-1185">Reference proteome</keyword>